<name>A0A934R8N3_9BACT</name>
<reference evidence="1" key="1">
    <citation type="submission" date="2021-01" db="EMBL/GenBank/DDBJ databases">
        <title>Modified the classification status of verrucomicrobia.</title>
        <authorList>
            <person name="Feng X."/>
        </authorList>
    </citation>
    <scope>NUCLEOTIDE SEQUENCE</scope>
    <source>
        <strain evidence="1">JCM 18052</strain>
    </source>
</reference>
<keyword evidence="2" id="KW-1185">Reference proteome</keyword>
<organism evidence="1 2">
    <name type="scientific">Luteolibacter yonseiensis</name>
    <dbReference type="NCBI Taxonomy" id="1144680"/>
    <lineage>
        <taxon>Bacteria</taxon>
        <taxon>Pseudomonadati</taxon>
        <taxon>Verrucomicrobiota</taxon>
        <taxon>Verrucomicrobiia</taxon>
        <taxon>Verrucomicrobiales</taxon>
        <taxon>Verrucomicrobiaceae</taxon>
        <taxon>Luteolibacter</taxon>
    </lineage>
</organism>
<dbReference type="Proteomes" id="UP000600139">
    <property type="component" value="Unassembled WGS sequence"/>
</dbReference>
<dbReference type="RefSeq" id="WP_200353170.1">
    <property type="nucleotide sequence ID" value="NZ_BAABHZ010000002.1"/>
</dbReference>
<evidence type="ECO:0000313" key="1">
    <source>
        <dbReference type="EMBL" id="MBK1818221.1"/>
    </source>
</evidence>
<gene>
    <name evidence="1" type="ORF">JIN84_21535</name>
</gene>
<dbReference type="InterPro" id="IPR027417">
    <property type="entry name" value="P-loop_NTPase"/>
</dbReference>
<dbReference type="SUPFAM" id="SSF52540">
    <property type="entry name" value="P-loop containing nucleoside triphosphate hydrolases"/>
    <property type="match status" value="1"/>
</dbReference>
<evidence type="ECO:0000313" key="2">
    <source>
        <dbReference type="Proteomes" id="UP000600139"/>
    </source>
</evidence>
<dbReference type="EMBL" id="JAENIK010000013">
    <property type="protein sequence ID" value="MBK1818221.1"/>
    <property type="molecule type" value="Genomic_DNA"/>
</dbReference>
<dbReference type="Pfam" id="PF13481">
    <property type="entry name" value="AAA_25"/>
    <property type="match status" value="1"/>
</dbReference>
<comment type="caution">
    <text evidence="1">The sequence shown here is derived from an EMBL/GenBank/DDBJ whole genome shotgun (WGS) entry which is preliminary data.</text>
</comment>
<proteinExistence type="predicted"/>
<accession>A0A934R8N3</accession>
<dbReference type="Gene3D" id="3.40.50.300">
    <property type="entry name" value="P-loop containing nucleotide triphosphate hydrolases"/>
    <property type="match status" value="1"/>
</dbReference>
<dbReference type="AlphaFoldDB" id="A0A934R8N3"/>
<sequence length="509" mass="55432">MLRSSEALFSNLLLRCLVYDSDFFNAASQFLNLDAKIPTTTHNDFSNPVDGFIYAAMSEFSRASISKIPLPSNPVQWIEAIKPHLNSFLSKNPEFPRFFEQQAVELIASLVPPAHGDLSRAYDGLIDYIRDVRLKQAAALFSTMDPANKFTCIAAVSASVKIPSAIERWHCLTSLGDPEPLDTLIAGTLYVKTAAMLFGPPGSGKTFVALDIAAAVASGQSWNSLPTKKAGVLYYCLEGGGGVRNRVRALLRQGVLKLSDPFAFCTDSLDLRSPETCSKICDDTVLNSGEFKLPVELIVIDTLAAATAGGNECTSEDMGKALATIADVVKVTGATVLLLHHPGKDRNKGPRGWSGIVGNLDTIFEVERKETIRTFKIKKQKDGEDGKEMGFELTPVEWMVPGGRVTSCITTWLSQEEETKRTARDHAAHFETLFRERQNAKICTREIAKILGWTCTGSTRTNQVGALMSILTNMGWVSPAEAGPHGSRQWVITDKGRGHLASAFTKTAV</sequence>
<protein>
    <submittedName>
        <fullName evidence="1">AAA family ATPase</fullName>
    </submittedName>
</protein>